<keyword evidence="1" id="KW-0472">Membrane</keyword>
<name>A0A543FWX7_9PSEU</name>
<organism evidence="2 3">
    <name type="scientific">Pseudonocardia cypriaca</name>
    <dbReference type="NCBI Taxonomy" id="882449"/>
    <lineage>
        <taxon>Bacteria</taxon>
        <taxon>Bacillati</taxon>
        <taxon>Actinomycetota</taxon>
        <taxon>Actinomycetes</taxon>
        <taxon>Pseudonocardiales</taxon>
        <taxon>Pseudonocardiaceae</taxon>
        <taxon>Pseudonocardia</taxon>
    </lineage>
</organism>
<evidence type="ECO:0008006" key="4">
    <source>
        <dbReference type="Google" id="ProtNLM"/>
    </source>
</evidence>
<evidence type="ECO:0000313" key="2">
    <source>
        <dbReference type="EMBL" id="TQM38346.1"/>
    </source>
</evidence>
<dbReference type="EMBL" id="VFPH01000002">
    <property type="protein sequence ID" value="TQM38346.1"/>
    <property type="molecule type" value="Genomic_DNA"/>
</dbReference>
<sequence>MGERRRKAIEGIVGGLLGFGVAVGLMGLGLMALDAIGADPITFVFVLATIGGGFAYGSVQAGVAVVRVVSLHARARRYLRAGRWEELAPVARKLVDYDEWHPGFDDPRTVTRRRALMSVLVRLERFDEAHLVAERNVGSLSRTLGTAHPDTAEARDVAEILRQASRDPSVAENLLQAVRARPR</sequence>
<feature type="transmembrane region" description="Helical" evidence="1">
    <location>
        <begin position="12"/>
        <end position="33"/>
    </location>
</feature>
<evidence type="ECO:0000313" key="3">
    <source>
        <dbReference type="Proteomes" id="UP000319818"/>
    </source>
</evidence>
<keyword evidence="1" id="KW-0812">Transmembrane</keyword>
<dbReference type="AlphaFoldDB" id="A0A543FWX7"/>
<dbReference type="OrthoDB" id="4204052at2"/>
<reference evidence="2 3" key="1">
    <citation type="submission" date="2019-06" db="EMBL/GenBank/DDBJ databases">
        <title>Sequencing the genomes of 1000 actinobacteria strains.</title>
        <authorList>
            <person name="Klenk H.-P."/>
        </authorList>
    </citation>
    <scope>NUCLEOTIDE SEQUENCE [LARGE SCALE GENOMIC DNA]</scope>
    <source>
        <strain evidence="2 3">DSM 45511</strain>
    </source>
</reference>
<dbReference type="Proteomes" id="UP000319818">
    <property type="component" value="Unassembled WGS sequence"/>
</dbReference>
<feature type="transmembrane region" description="Helical" evidence="1">
    <location>
        <begin position="45"/>
        <end position="70"/>
    </location>
</feature>
<dbReference type="SUPFAM" id="SSF48452">
    <property type="entry name" value="TPR-like"/>
    <property type="match status" value="1"/>
</dbReference>
<dbReference type="InterPro" id="IPR011990">
    <property type="entry name" value="TPR-like_helical_dom_sf"/>
</dbReference>
<dbReference type="RefSeq" id="WP_142105026.1">
    <property type="nucleotide sequence ID" value="NZ_VFPH01000002.1"/>
</dbReference>
<evidence type="ECO:0000256" key="1">
    <source>
        <dbReference type="SAM" id="Phobius"/>
    </source>
</evidence>
<keyword evidence="1" id="KW-1133">Transmembrane helix</keyword>
<keyword evidence="3" id="KW-1185">Reference proteome</keyword>
<proteinExistence type="predicted"/>
<dbReference type="Gene3D" id="1.25.40.10">
    <property type="entry name" value="Tetratricopeptide repeat domain"/>
    <property type="match status" value="1"/>
</dbReference>
<gene>
    <name evidence="2" type="ORF">FB388_5578</name>
</gene>
<protein>
    <recommendedName>
        <fullName evidence="4">Tetratricopeptide repeat protein</fullName>
    </recommendedName>
</protein>
<comment type="caution">
    <text evidence="2">The sequence shown here is derived from an EMBL/GenBank/DDBJ whole genome shotgun (WGS) entry which is preliminary data.</text>
</comment>
<accession>A0A543FWX7</accession>